<dbReference type="EMBL" id="CAWUOM010000084">
    <property type="protein sequence ID" value="CAK7271181.1"/>
    <property type="molecule type" value="Genomic_DNA"/>
</dbReference>
<dbReference type="Proteomes" id="UP001642501">
    <property type="component" value="Unassembled WGS sequence"/>
</dbReference>
<accession>A0ABP0DUF5</accession>
<keyword evidence="3" id="KW-1185">Reference proteome</keyword>
<feature type="domain" description="N-acetyltransferase" evidence="1">
    <location>
        <begin position="4"/>
        <end position="170"/>
    </location>
</feature>
<name>A0ABP0DUF5_9PEZI</name>
<evidence type="ECO:0000259" key="1">
    <source>
        <dbReference type="PROSITE" id="PS51186"/>
    </source>
</evidence>
<dbReference type="InterPro" id="IPR016181">
    <property type="entry name" value="Acyl_CoA_acyltransferase"/>
</dbReference>
<comment type="caution">
    <text evidence="2">The sequence shown here is derived from an EMBL/GenBank/DDBJ whole genome shotgun (WGS) entry which is preliminary data.</text>
</comment>
<organism evidence="2 3">
    <name type="scientific">Sporothrix epigloea</name>
    <dbReference type="NCBI Taxonomy" id="1892477"/>
    <lineage>
        <taxon>Eukaryota</taxon>
        <taxon>Fungi</taxon>
        <taxon>Dikarya</taxon>
        <taxon>Ascomycota</taxon>
        <taxon>Pezizomycotina</taxon>
        <taxon>Sordariomycetes</taxon>
        <taxon>Sordariomycetidae</taxon>
        <taxon>Ophiostomatales</taxon>
        <taxon>Ophiostomataceae</taxon>
        <taxon>Sporothrix</taxon>
    </lineage>
</organism>
<sequence>MDPAQTRWLSEEWEPDKDLPAIHDLWCKCMPEHFHLELHRLGSLLFRPGYIKHFVVRDRVTRDILGFCATYTTFINSDSPCVGCIAAILVKPSHRGRGIGSALHYHSLRKVAEHDSVSRLQLGSAFPRLLLGPFVGSESEEWFRRRGWRIDASGLLGTGQVASDWVLDLSEWRASGLSDNGLTFLRYPERDDLGNRELLEFVMRESARHDNVGWYDQYLRLAHKPDANDILVVLEGNRIVASAISYVCGKDSKMAEDLPWPDAVSILAGGVSCICITEDRLSMNNTRDMVILRLINFSVHILESQGVKKMFLDGVRGGEEGFQSVGFQKWASYKEVWREI</sequence>
<protein>
    <recommendedName>
        <fullName evidence="1">N-acetyltransferase domain-containing protein</fullName>
    </recommendedName>
</protein>
<dbReference type="Gene3D" id="3.40.630.30">
    <property type="match status" value="1"/>
</dbReference>
<dbReference type="Pfam" id="PF00583">
    <property type="entry name" value="Acetyltransf_1"/>
    <property type="match status" value="1"/>
</dbReference>
<dbReference type="CDD" id="cd04301">
    <property type="entry name" value="NAT_SF"/>
    <property type="match status" value="1"/>
</dbReference>
<dbReference type="SUPFAM" id="SSF55729">
    <property type="entry name" value="Acyl-CoA N-acyltransferases (Nat)"/>
    <property type="match status" value="1"/>
</dbReference>
<evidence type="ECO:0000313" key="3">
    <source>
        <dbReference type="Proteomes" id="UP001642501"/>
    </source>
</evidence>
<evidence type="ECO:0000313" key="2">
    <source>
        <dbReference type="EMBL" id="CAK7271181.1"/>
    </source>
</evidence>
<proteinExistence type="predicted"/>
<dbReference type="PROSITE" id="PS51186">
    <property type="entry name" value="GNAT"/>
    <property type="match status" value="1"/>
</dbReference>
<reference evidence="2 3" key="1">
    <citation type="submission" date="2024-01" db="EMBL/GenBank/DDBJ databases">
        <authorList>
            <person name="Allen C."/>
            <person name="Tagirdzhanova G."/>
        </authorList>
    </citation>
    <scope>NUCLEOTIDE SEQUENCE [LARGE SCALE GENOMIC DNA]</scope>
    <source>
        <strain evidence="2 3">CBS 573.63</strain>
    </source>
</reference>
<gene>
    <name evidence="2" type="ORF">SEPCBS57363_004486</name>
</gene>
<dbReference type="InterPro" id="IPR000182">
    <property type="entry name" value="GNAT_dom"/>
</dbReference>